<sequence>MSSACVRRKKVIVRTIGHYEVLRLSRSDPSNHTRVNSLVHHVSHTAPNNDKHKKMRSTC</sequence>
<keyword evidence="2" id="KW-1185">Reference proteome</keyword>
<accession>A0A0S4KI18</accession>
<organism evidence="1 2">
    <name type="scientific">Bodo saltans</name>
    <name type="common">Flagellated protozoan</name>
    <dbReference type="NCBI Taxonomy" id="75058"/>
    <lineage>
        <taxon>Eukaryota</taxon>
        <taxon>Discoba</taxon>
        <taxon>Euglenozoa</taxon>
        <taxon>Kinetoplastea</taxon>
        <taxon>Metakinetoplastina</taxon>
        <taxon>Eubodonida</taxon>
        <taxon>Bodonidae</taxon>
        <taxon>Bodo</taxon>
    </lineage>
</organism>
<dbReference type="EMBL" id="CYKH01000794">
    <property type="protein sequence ID" value="CUI14236.1"/>
    <property type="molecule type" value="Genomic_DNA"/>
</dbReference>
<evidence type="ECO:0000313" key="1">
    <source>
        <dbReference type="EMBL" id="CUI14236.1"/>
    </source>
</evidence>
<dbReference type="Proteomes" id="UP000051952">
    <property type="component" value="Unassembled WGS sequence"/>
</dbReference>
<dbReference type="VEuPathDB" id="TriTrypDB:BSAL_79005"/>
<name>A0A0S4KI18_BODSA</name>
<protein>
    <submittedName>
        <fullName evidence="1">Uncharacterized protein</fullName>
    </submittedName>
</protein>
<evidence type="ECO:0000313" key="2">
    <source>
        <dbReference type="Proteomes" id="UP000051952"/>
    </source>
</evidence>
<dbReference type="AlphaFoldDB" id="A0A0S4KI18"/>
<proteinExistence type="predicted"/>
<reference evidence="2" key="1">
    <citation type="submission" date="2015-09" db="EMBL/GenBank/DDBJ databases">
        <authorList>
            <consortium name="Pathogen Informatics"/>
        </authorList>
    </citation>
    <scope>NUCLEOTIDE SEQUENCE [LARGE SCALE GENOMIC DNA]</scope>
    <source>
        <strain evidence="2">Lake Konstanz</strain>
    </source>
</reference>
<gene>
    <name evidence="1" type="ORF">BSAL_79005</name>
</gene>